<evidence type="ECO:0000256" key="4">
    <source>
        <dbReference type="PROSITE-ProRule" id="PRU01100"/>
    </source>
</evidence>
<gene>
    <name evidence="6" type="ORF">EZJ43_03960</name>
</gene>
<dbReference type="InterPro" id="IPR017853">
    <property type="entry name" value="GH"/>
</dbReference>
<dbReference type="GO" id="GO:0016985">
    <property type="term" value="F:mannan endo-1,4-beta-mannosidase activity"/>
    <property type="evidence" value="ECO:0007669"/>
    <property type="project" value="InterPro"/>
</dbReference>
<evidence type="ECO:0000256" key="1">
    <source>
        <dbReference type="ARBA" id="ARBA00007754"/>
    </source>
</evidence>
<evidence type="ECO:0000313" key="7">
    <source>
        <dbReference type="Proteomes" id="UP000295668"/>
    </source>
</evidence>
<dbReference type="Gene3D" id="3.20.20.80">
    <property type="entry name" value="Glycosidases"/>
    <property type="match status" value="1"/>
</dbReference>
<proteinExistence type="inferred from homology"/>
<organism evidence="6 7">
    <name type="scientific">Pedobacter changchengzhani</name>
    <dbReference type="NCBI Taxonomy" id="2529274"/>
    <lineage>
        <taxon>Bacteria</taxon>
        <taxon>Pseudomonadati</taxon>
        <taxon>Bacteroidota</taxon>
        <taxon>Sphingobacteriia</taxon>
        <taxon>Sphingobacteriales</taxon>
        <taxon>Sphingobacteriaceae</taxon>
        <taxon>Pedobacter</taxon>
    </lineage>
</organism>
<comment type="similarity">
    <text evidence="1 4">Belongs to the glycosyl hydrolase 26 family.</text>
</comment>
<dbReference type="InterPro" id="IPR000805">
    <property type="entry name" value="Glyco_hydro_26"/>
</dbReference>
<dbReference type="AlphaFoldDB" id="A0A4R5MN95"/>
<dbReference type="InterPro" id="IPR022790">
    <property type="entry name" value="GH26_dom"/>
</dbReference>
<feature type="active site" description="Nucleophile" evidence="4">
    <location>
        <position position="346"/>
    </location>
</feature>
<dbReference type="GO" id="GO:0006080">
    <property type="term" value="P:substituted mannan metabolic process"/>
    <property type="evidence" value="ECO:0007669"/>
    <property type="project" value="InterPro"/>
</dbReference>
<dbReference type="PANTHER" id="PTHR40079">
    <property type="entry name" value="MANNAN ENDO-1,4-BETA-MANNOSIDASE E-RELATED"/>
    <property type="match status" value="1"/>
</dbReference>
<dbReference type="RefSeq" id="WP_133261374.1">
    <property type="nucleotide sequence ID" value="NZ_SJCY01000002.1"/>
</dbReference>
<dbReference type="Pfam" id="PF02156">
    <property type="entry name" value="Glyco_hydro_26"/>
    <property type="match status" value="1"/>
</dbReference>
<dbReference type="EMBL" id="SJCY01000002">
    <property type="protein sequence ID" value="TDG37281.1"/>
    <property type="molecule type" value="Genomic_DNA"/>
</dbReference>
<reference evidence="6 7" key="1">
    <citation type="submission" date="2019-02" db="EMBL/GenBank/DDBJ databases">
        <title>Pedobacter sp. nov., a novel speices isolated from soil of pinguins habitat in Antarcitica.</title>
        <authorList>
            <person name="He R.-H."/>
        </authorList>
    </citation>
    <scope>NUCLEOTIDE SEQUENCE [LARGE SCALE GENOMIC DNA]</scope>
    <source>
        <strain evidence="6 7">E01020</strain>
    </source>
</reference>
<keyword evidence="3 4" id="KW-0326">Glycosidase</keyword>
<feature type="domain" description="GH26" evidence="5">
    <location>
        <begin position="66"/>
        <end position="414"/>
    </location>
</feature>
<dbReference type="Proteomes" id="UP000295668">
    <property type="component" value="Unassembled WGS sequence"/>
</dbReference>
<keyword evidence="7" id="KW-1185">Reference proteome</keyword>
<feature type="active site" description="Proton donor" evidence="4">
    <location>
        <position position="236"/>
    </location>
</feature>
<dbReference type="PROSITE" id="PS51764">
    <property type="entry name" value="GH26"/>
    <property type="match status" value="1"/>
</dbReference>
<sequence>MKLNFRNYFFLGSLCIATLYSCSKTDTPQPTPVIPPVVVVPPVITPTFPTTLSGVKGILVDKNATDETAALFYNMKMMSKTQIMFGHQDDTKSGFNFDSGNGTSDVKQVTGAFPAVYGWDLLDIASFRQNNYFTNQAPDLIRQLTKDAYARGGINTYSWHYWNPVLSKRPGDGSVEGTNASFNYDGLSPNTVSQILTGGSYNAVYNQSLDQVAAYFNTLKDANNKPIPVIFRIFHEMDGTWFWWGSSHCTPQQYKDLYQYTVKYLRDTKGLHNILFAWSPDRGATTEAQYLDRYPGDAYVDVVGMDQYYDLAADQVSNGGITAASNKIKIVSDYALKANKVAALTETGLNLKTSSQTNWYSNVLLPALTQKKVEIAYTMSWSNRNDEFFVPYAGHPAAADFTSFKNNSLMVFGDKIPNVYKIN</sequence>
<comment type="caution">
    <text evidence="6">The sequence shown here is derived from an EMBL/GenBank/DDBJ whole genome shotgun (WGS) entry which is preliminary data.</text>
</comment>
<dbReference type="OrthoDB" id="9803686at2"/>
<dbReference type="SUPFAM" id="SSF51445">
    <property type="entry name" value="(Trans)glycosidases"/>
    <property type="match status" value="1"/>
</dbReference>
<dbReference type="PANTHER" id="PTHR40079:SF4">
    <property type="entry name" value="GH26 DOMAIN-CONTAINING PROTEIN-RELATED"/>
    <property type="match status" value="1"/>
</dbReference>
<keyword evidence="2 4" id="KW-0378">Hydrolase</keyword>
<protein>
    <submittedName>
        <fullName evidence="6">Beta-mannosidase</fullName>
    </submittedName>
</protein>
<evidence type="ECO:0000259" key="5">
    <source>
        <dbReference type="PROSITE" id="PS51764"/>
    </source>
</evidence>
<evidence type="ECO:0000313" key="6">
    <source>
        <dbReference type="EMBL" id="TDG37281.1"/>
    </source>
</evidence>
<accession>A0A4R5MN95</accession>
<dbReference type="PROSITE" id="PS51257">
    <property type="entry name" value="PROKAR_LIPOPROTEIN"/>
    <property type="match status" value="1"/>
</dbReference>
<evidence type="ECO:0000256" key="3">
    <source>
        <dbReference type="ARBA" id="ARBA00023295"/>
    </source>
</evidence>
<name>A0A4R5MN95_9SPHI</name>
<evidence type="ECO:0000256" key="2">
    <source>
        <dbReference type="ARBA" id="ARBA00022801"/>
    </source>
</evidence>
<dbReference type="PRINTS" id="PR00739">
    <property type="entry name" value="GLHYDRLASE26"/>
</dbReference>